<dbReference type="SUPFAM" id="SSF56281">
    <property type="entry name" value="Metallo-hydrolase/oxidoreductase"/>
    <property type="match status" value="1"/>
</dbReference>
<evidence type="ECO:0000256" key="1">
    <source>
        <dbReference type="ARBA" id="ARBA00007749"/>
    </source>
</evidence>
<dbReference type="EMBL" id="PIUM01000037">
    <property type="protein sequence ID" value="PKU22169.1"/>
    <property type="molecule type" value="Genomic_DNA"/>
</dbReference>
<feature type="domain" description="Metallo-beta-lactamase" evidence="5">
    <location>
        <begin position="67"/>
        <end position="272"/>
    </location>
</feature>
<dbReference type="InterPro" id="IPR036866">
    <property type="entry name" value="RibonucZ/Hydroxyglut_hydro"/>
</dbReference>
<dbReference type="InterPro" id="IPR051013">
    <property type="entry name" value="MBL_superfamily_lactonases"/>
</dbReference>
<dbReference type="Gene3D" id="3.60.15.10">
    <property type="entry name" value="Ribonuclease Z/Hydroxyacylglutathione hydrolase-like"/>
    <property type="match status" value="1"/>
</dbReference>
<dbReference type="AlphaFoldDB" id="A0A2N3PP24"/>
<evidence type="ECO:0000313" key="6">
    <source>
        <dbReference type="EMBL" id="PKU22169.1"/>
    </source>
</evidence>
<dbReference type="GO" id="GO:0016787">
    <property type="term" value="F:hydrolase activity"/>
    <property type="evidence" value="ECO:0007669"/>
    <property type="project" value="UniProtKB-KW"/>
</dbReference>
<proteinExistence type="inferred from homology"/>
<gene>
    <name evidence="6" type="ORF">CWS72_23240</name>
</gene>
<dbReference type="Proteomes" id="UP000233293">
    <property type="component" value="Unassembled WGS sequence"/>
</dbReference>
<accession>A0A2N3PP24</accession>
<keyword evidence="2" id="KW-0479">Metal-binding</keyword>
<name>A0A2N3PP24_9PROT</name>
<dbReference type="PANTHER" id="PTHR42978">
    <property type="entry name" value="QUORUM-QUENCHING LACTONASE YTNP-RELATED-RELATED"/>
    <property type="match status" value="1"/>
</dbReference>
<keyword evidence="7" id="KW-1185">Reference proteome</keyword>
<protein>
    <submittedName>
        <fullName evidence="6">MBL fold metallo-hydrolase</fullName>
    </submittedName>
</protein>
<keyword evidence="4" id="KW-0862">Zinc</keyword>
<dbReference type="GO" id="GO:0046872">
    <property type="term" value="F:metal ion binding"/>
    <property type="evidence" value="ECO:0007669"/>
    <property type="project" value="UniProtKB-KW"/>
</dbReference>
<dbReference type="PANTHER" id="PTHR42978:SF6">
    <property type="entry name" value="QUORUM-QUENCHING LACTONASE YTNP-RELATED"/>
    <property type="match status" value="1"/>
</dbReference>
<comment type="similarity">
    <text evidence="1">Belongs to the metallo-beta-lactamase superfamily.</text>
</comment>
<organism evidence="6 7">
    <name type="scientific">Telmatospirillum siberiense</name>
    <dbReference type="NCBI Taxonomy" id="382514"/>
    <lineage>
        <taxon>Bacteria</taxon>
        <taxon>Pseudomonadati</taxon>
        <taxon>Pseudomonadota</taxon>
        <taxon>Alphaproteobacteria</taxon>
        <taxon>Rhodospirillales</taxon>
        <taxon>Rhodospirillaceae</taxon>
        <taxon>Telmatospirillum</taxon>
    </lineage>
</organism>
<dbReference type="SMART" id="SM00849">
    <property type="entry name" value="Lactamase_B"/>
    <property type="match status" value="1"/>
</dbReference>
<evidence type="ECO:0000256" key="2">
    <source>
        <dbReference type="ARBA" id="ARBA00022723"/>
    </source>
</evidence>
<sequence length="299" mass="31997">MSSATRAETPQTHFQAPGFYRMMLGKDEITVLSDGTAPRSVDEIMSKPEVVRRALAAAHEDLPLQLSINSFLINKAGRLILVDTGAGELFGAHSGGLLLANLRAAGYGAERIDAVLLTHIHGDHSGGLSIGGKRLFPNATVYVDRRDVDFWLGADAEKAHPSLVRTIRQSHATLDPYVAAGRLHPFDGAGEPLPGIRAIPAHGHTPGHTAYLIESEGRKLLLWGDTIHLAEAQFDDPSISIEYDVNREEAVASRRALLAEAADQGYLVGAAHISFPGLGHVRRDAGGYGWAPAPYDAGQ</sequence>
<evidence type="ECO:0000256" key="3">
    <source>
        <dbReference type="ARBA" id="ARBA00022801"/>
    </source>
</evidence>
<comment type="caution">
    <text evidence="6">The sequence shown here is derived from an EMBL/GenBank/DDBJ whole genome shotgun (WGS) entry which is preliminary data.</text>
</comment>
<evidence type="ECO:0000313" key="7">
    <source>
        <dbReference type="Proteomes" id="UP000233293"/>
    </source>
</evidence>
<reference evidence="7" key="1">
    <citation type="submission" date="2017-12" db="EMBL/GenBank/DDBJ databases">
        <title>Draft genome sequence of Telmatospirillum siberiense 26-4b1T, an acidotolerant peatland alphaproteobacterium potentially involved in sulfur cycling.</title>
        <authorList>
            <person name="Hausmann B."/>
            <person name="Pjevac P."/>
            <person name="Schreck K."/>
            <person name="Herbold C.W."/>
            <person name="Daims H."/>
            <person name="Wagner M."/>
            <person name="Pester M."/>
            <person name="Loy A."/>
        </authorList>
    </citation>
    <scope>NUCLEOTIDE SEQUENCE [LARGE SCALE GENOMIC DNA]</scope>
    <source>
        <strain evidence="7">26-4b1</strain>
    </source>
</reference>
<dbReference type="Pfam" id="PF00753">
    <property type="entry name" value="Lactamase_B"/>
    <property type="match status" value="1"/>
</dbReference>
<dbReference type="OrthoDB" id="9773738at2"/>
<dbReference type="CDD" id="cd07720">
    <property type="entry name" value="OPHC2-like_MBL-fold"/>
    <property type="match status" value="1"/>
</dbReference>
<keyword evidence="3 6" id="KW-0378">Hydrolase</keyword>
<dbReference type="InterPro" id="IPR001279">
    <property type="entry name" value="Metallo-B-lactamas"/>
</dbReference>
<evidence type="ECO:0000259" key="5">
    <source>
        <dbReference type="SMART" id="SM00849"/>
    </source>
</evidence>
<evidence type="ECO:0000256" key="4">
    <source>
        <dbReference type="ARBA" id="ARBA00022833"/>
    </source>
</evidence>